<organism evidence="4 5">
    <name type="scientific">Apteryx owenii</name>
    <name type="common">Little spotted kiwi</name>
    <dbReference type="NCBI Taxonomy" id="8824"/>
    <lineage>
        <taxon>Eukaryota</taxon>
        <taxon>Metazoa</taxon>
        <taxon>Chordata</taxon>
        <taxon>Craniata</taxon>
        <taxon>Vertebrata</taxon>
        <taxon>Euteleostomi</taxon>
        <taxon>Archelosauria</taxon>
        <taxon>Archosauria</taxon>
        <taxon>Dinosauria</taxon>
        <taxon>Saurischia</taxon>
        <taxon>Theropoda</taxon>
        <taxon>Coelurosauria</taxon>
        <taxon>Aves</taxon>
        <taxon>Palaeognathae</taxon>
        <taxon>Apterygiformes</taxon>
        <taxon>Apterygidae</taxon>
        <taxon>Apteryx</taxon>
    </lineage>
</organism>
<dbReference type="PANTHER" id="PTHR46618">
    <property type="entry name" value="ARMADILLO REPEAT-CONTAINING PROTEIN 3"/>
    <property type="match status" value="1"/>
</dbReference>
<dbReference type="InterPro" id="IPR000225">
    <property type="entry name" value="Armadillo"/>
</dbReference>
<feature type="repeat" description="ARM" evidence="2">
    <location>
        <begin position="280"/>
        <end position="308"/>
    </location>
</feature>
<feature type="domain" description="U-box" evidence="3">
    <location>
        <begin position="218"/>
        <end position="403"/>
    </location>
</feature>
<name>A0A8B9P579_APTOW</name>
<dbReference type="InterPro" id="IPR052441">
    <property type="entry name" value="Armadillo-Ser/Thr_Kinase"/>
</dbReference>
<dbReference type="PROSITE" id="PS50176">
    <property type="entry name" value="ARM_REPEAT"/>
    <property type="match status" value="1"/>
</dbReference>
<evidence type="ECO:0000313" key="4">
    <source>
        <dbReference type="Ensembl" id="ENSAOWP00000004579.1"/>
    </source>
</evidence>
<sequence>MSCHISYFYLPFKTAATVVLMLSSPEEEVLAKACDAIYKFASKGDENKVTLLGLGAVEPLYKLISHEDPIVRRNAVMVFGIMASNHDVRKLLREMDVTNSLISRLAPEEDVVIHEFATLCLAHMAAEYTIIQLLALKTLEVISNDRETRVILTEHQGLDYLLKILETKEFSDLHVEALAVVGNCLEDVDTMQWIQRTGGLKKLLSFIGVSTVPDVQKNAAKAIAKAAYDSENRKILNEHEVEKCLINLLGNDNDGVKAAASQAISAMCENLASKRAFGPQGIPQLVQLLSSDNEEVKEAAVIALANLTAASPSNASAIAEAEGIEPLINTLSAERDGAIANAATVLTNMAMQEPFRLNILSHGIMSALVGPLRSTNSQVQSKAAFTVAAFGCDADARTELRNASGLGPLVELLHSKNEEVRRNACWAVMVCASDELTAVELCRLGALEILEEINLSTGHKNNFSEGALEKLLDNNLSQKYSQMGYLSSSNIITDGFYDCGQVQPGVKFLSLEELSKQELTDRRAIIFINAKPQSM</sequence>
<evidence type="ECO:0000259" key="3">
    <source>
        <dbReference type="Pfam" id="PF25598"/>
    </source>
</evidence>
<dbReference type="Ensembl" id="ENSAOWT00000005240.1">
    <property type="protein sequence ID" value="ENSAOWP00000004579.1"/>
    <property type="gene ID" value="ENSAOWG00000003157.1"/>
</dbReference>
<dbReference type="InterPro" id="IPR058678">
    <property type="entry name" value="ARM_PUB"/>
</dbReference>
<dbReference type="InterPro" id="IPR011989">
    <property type="entry name" value="ARM-like"/>
</dbReference>
<dbReference type="SMART" id="SM00185">
    <property type="entry name" value="ARM"/>
    <property type="match status" value="8"/>
</dbReference>
<dbReference type="Proteomes" id="UP000694424">
    <property type="component" value="Unplaced"/>
</dbReference>
<dbReference type="Gene3D" id="1.25.10.10">
    <property type="entry name" value="Leucine-rich Repeat Variant"/>
    <property type="match status" value="3"/>
</dbReference>
<dbReference type="SUPFAM" id="SSF48371">
    <property type="entry name" value="ARM repeat"/>
    <property type="match status" value="2"/>
</dbReference>
<dbReference type="AlphaFoldDB" id="A0A8B9P579"/>
<reference evidence="4" key="2">
    <citation type="submission" date="2025-09" db="UniProtKB">
        <authorList>
            <consortium name="Ensembl"/>
        </authorList>
    </citation>
    <scope>IDENTIFICATION</scope>
</reference>
<keyword evidence="1" id="KW-0677">Repeat</keyword>
<keyword evidence="5" id="KW-1185">Reference proteome</keyword>
<dbReference type="PANTHER" id="PTHR46618:SF1">
    <property type="entry name" value="ARMADILLO REPEAT-CONTAINING PROTEIN 3"/>
    <property type="match status" value="1"/>
</dbReference>
<dbReference type="Pfam" id="PF25598">
    <property type="entry name" value="ARM_PUB"/>
    <property type="match status" value="1"/>
</dbReference>
<evidence type="ECO:0000313" key="5">
    <source>
        <dbReference type="Proteomes" id="UP000694424"/>
    </source>
</evidence>
<evidence type="ECO:0000256" key="2">
    <source>
        <dbReference type="PROSITE-ProRule" id="PRU00259"/>
    </source>
</evidence>
<dbReference type="InterPro" id="IPR016024">
    <property type="entry name" value="ARM-type_fold"/>
</dbReference>
<evidence type="ECO:0000256" key="1">
    <source>
        <dbReference type="ARBA" id="ARBA00022737"/>
    </source>
</evidence>
<accession>A0A8B9P579</accession>
<reference evidence="4" key="1">
    <citation type="submission" date="2025-08" db="UniProtKB">
        <authorList>
            <consortium name="Ensembl"/>
        </authorList>
    </citation>
    <scope>IDENTIFICATION</scope>
</reference>
<proteinExistence type="predicted"/>
<protein>
    <submittedName>
        <fullName evidence="4">Armadillo repeat containing 3</fullName>
    </submittedName>
</protein>